<dbReference type="InterPro" id="IPR006054">
    <property type="entry name" value="DnaQ"/>
</dbReference>
<evidence type="ECO:0000259" key="4">
    <source>
        <dbReference type="SMART" id="SM00479"/>
    </source>
</evidence>
<keyword evidence="1" id="KW-0540">Nuclease</keyword>
<dbReference type="InterPro" id="IPR012337">
    <property type="entry name" value="RNaseH-like_sf"/>
</dbReference>
<protein>
    <submittedName>
        <fullName evidence="5">3'-5' exonuclease</fullName>
    </submittedName>
</protein>
<dbReference type="EMBL" id="JARVCO010000007">
    <property type="protein sequence ID" value="MDZ8117965.1"/>
    <property type="molecule type" value="Genomic_DNA"/>
</dbReference>
<evidence type="ECO:0000256" key="2">
    <source>
        <dbReference type="ARBA" id="ARBA00022801"/>
    </source>
</evidence>
<accession>A0ABU5MUS2</accession>
<evidence type="ECO:0000313" key="5">
    <source>
        <dbReference type="EMBL" id="MDZ8117965.1"/>
    </source>
</evidence>
<dbReference type="SMART" id="SM00479">
    <property type="entry name" value="EXOIII"/>
    <property type="match status" value="1"/>
</dbReference>
<dbReference type="Gene3D" id="3.30.420.10">
    <property type="entry name" value="Ribonuclease H-like superfamily/Ribonuclease H"/>
    <property type="match status" value="1"/>
</dbReference>
<gene>
    <name evidence="5" type="ORF">P9H32_04935</name>
</gene>
<feature type="domain" description="Exonuclease" evidence="4">
    <location>
        <begin position="2"/>
        <end position="168"/>
    </location>
</feature>
<dbReference type="InterPro" id="IPR036397">
    <property type="entry name" value="RNaseH_sf"/>
</dbReference>
<evidence type="ECO:0000256" key="1">
    <source>
        <dbReference type="ARBA" id="ARBA00022722"/>
    </source>
</evidence>
<dbReference type="PANTHER" id="PTHR30231:SF4">
    <property type="entry name" value="PROTEIN NEN2"/>
    <property type="match status" value="1"/>
</dbReference>
<dbReference type="Pfam" id="PF00929">
    <property type="entry name" value="RNase_T"/>
    <property type="match status" value="1"/>
</dbReference>
<dbReference type="SUPFAM" id="SSF53098">
    <property type="entry name" value="Ribonuclease H-like"/>
    <property type="match status" value="1"/>
</dbReference>
<proteinExistence type="predicted"/>
<evidence type="ECO:0000313" key="6">
    <source>
        <dbReference type="Proteomes" id="UP001290861"/>
    </source>
</evidence>
<keyword evidence="2" id="KW-0378">Hydrolase</keyword>
<reference evidence="5 6" key="1">
    <citation type="journal article" date="2024" name="Appl. Environ. Microbiol.">
        <title>Pontiella agarivorans sp. nov., a novel marine anaerobic bacterium capable of degrading macroalgal polysaccharides and fixing nitrogen.</title>
        <authorList>
            <person name="Liu N."/>
            <person name="Kivenson V."/>
            <person name="Peng X."/>
            <person name="Cui Z."/>
            <person name="Lankiewicz T.S."/>
            <person name="Gosselin K.M."/>
            <person name="English C.J."/>
            <person name="Blair E.M."/>
            <person name="O'Malley M.A."/>
            <person name="Valentine D.L."/>
        </authorList>
    </citation>
    <scope>NUCLEOTIDE SEQUENCE [LARGE SCALE GENOMIC DNA]</scope>
    <source>
        <strain evidence="5 6">NLcol2</strain>
    </source>
</reference>
<organism evidence="5 6">
    <name type="scientific">Pontiella agarivorans</name>
    <dbReference type="NCBI Taxonomy" id="3038953"/>
    <lineage>
        <taxon>Bacteria</taxon>
        <taxon>Pseudomonadati</taxon>
        <taxon>Kiritimatiellota</taxon>
        <taxon>Kiritimatiellia</taxon>
        <taxon>Kiritimatiellales</taxon>
        <taxon>Pontiellaceae</taxon>
        <taxon>Pontiella</taxon>
    </lineage>
</organism>
<dbReference type="Proteomes" id="UP001290861">
    <property type="component" value="Unassembled WGS sequence"/>
</dbReference>
<comment type="caution">
    <text evidence="5">The sequence shown here is derived from an EMBL/GenBank/DDBJ whole genome shotgun (WGS) entry which is preliminary data.</text>
</comment>
<evidence type="ECO:0000256" key="3">
    <source>
        <dbReference type="ARBA" id="ARBA00022839"/>
    </source>
</evidence>
<dbReference type="GO" id="GO:0004527">
    <property type="term" value="F:exonuclease activity"/>
    <property type="evidence" value="ECO:0007669"/>
    <property type="project" value="UniProtKB-KW"/>
</dbReference>
<dbReference type="CDD" id="cd06127">
    <property type="entry name" value="DEDDh"/>
    <property type="match status" value="1"/>
</dbReference>
<dbReference type="RefSeq" id="WP_322607765.1">
    <property type="nucleotide sequence ID" value="NZ_JARVCO010000007.1"/>
</dbReference>
<keyword evidence="3 5" id="KW-0269">Exonuclease</keyword>
<dbReference type="InterPro" id="IPR013520">
    <property type="entry name" value="Ribonucl_H"/>
</dbReference>
<name>A0ABU5MUS2_9BACT</name>
<sequence length="203" mass="22550">MKFVAFDLETTGTKPTEDMIVEVGAVMFDGNQAVKGYGALVNPGISIPAEASAVNGITDEMLKGKPKIEEILEEFAEFCGDLPLVAHNAPFDYKFLLEDVKLHKSVAPGGVVLDTLPLARKVFPGLPNYKLWTLTRHFNFPSGTFHRAEEDSSYCGLLFAKIVETLEMRGEPCSEKDLVKLMGNKEEMRFPEFKAEVDQLDLF</sequence>
<keyword evidence="6" id="KW-1185">Reference proteome</keyword>
<dbReference type="NCBIfam" id="TIGR00573">
    <property type="entry name" value="dnaq"/>
    <property type="match status" value="1"/>
</dbReference>
<dbReference type="PANTHER" id="PTHR30231">
    <property type="entry name" value="DNA POLYMERASE III SUBUNIT EPSILON"/>
    <property type="match status" value="1"/>
</dbReference>